<evidence type="ECO:0000256" key="1">
    <source>
        <dbReference type="PIRSR" id="PIRSR605212-50"/>
    </source>
</evidence>
<feature type="domain" description="dTDP-4-dehydro-6-deoxy-alpha-D-glucopyranose 2,3-dehydratase" evidence="2">
    <location>
        <begin position="35"/>
        <end position="243"/>
    </location>
</feature>
<name>A0A1Q9LP62_9PSEU</name>
<evidence type="ECO:0000313" key="3">
    <source>
        <dbReference type="EMBL" id="OLR93793.1"/>
    </source>
</evidence>
<dbReference type="Proteomes" id="UP000186040">
    <property type="component" value="Unassembled WGS sequence"/>
</dbReference>
<dbReference type="GO" id="GO:0016829">
    <property type="term" value="F:lyase activity"/>
    <property type="evidence" value="ECO:0007669"/>
    <property type="project" value="InterPro"/>
</dbReference>
<keyword evidence="4" id="KW-1185">Reference proteome</keyword>
<feature type="binding site" description="from pocket A" evidence="1">
    <location>
        <begin position="422"/>
        <end position="425"/>
    </location>
    <ligand>
        <name>dTDP-4-dehydro-6-deoxy-alpha-D-glucose</name>
        <dbReference type="ChEBI" id="CHEBI:57649"/>
        <label>1</label>
    </ligand>
</feature>
<comment type="caution">
    <text evidence="3">The sequence shown here is derived from an EMBL/GenBank/DDBJ whole genome shotgun (WGS) entry which is preliminary data.</text>
</comment>
<dbReference type="InterPro" id="IPR005212">
    <property type="entry name" value="EvaA-like"/>
</dbReference>
<dbReference type="OrthoDB" id="9814961at2"/>
<dbReference type="InterPro" id="IPR038153">
    <property type="entry name" value="EvaA-like_sf"/>
</dbReference>
<accession>A0A1Q9LP62</accession>
<dbReference type="Pfam" id="PF03559">
    <property type="entry name" value="Hexose_dehydrat"/>
    <property type="match status" value="2"/>
</dbReference>
<feature type="binding site" description="from pocket B" evidence="1">
    <location>
        <position position="368"/>
    </location>
    <ligand>
        <name>dTDP-4-dehydro-6-deoxy-alpha-D-glucose</name>
        <dbReference type="ChEBI" id="CHEBI:57649"/>
        <label>2</label>
    </ligand>
</feature>
<dbReference type="RefSeq" id="WP_075974693.1">
    <property type="nucleotide sequence ID" value="NZ_MKQR01000009.1"/>
</dbReference>
<feature type="binding site" description="from pocket B" evidence="1">
    <location>
        <begin position="384"/>
        <end position="386"/>
    </location>
    <ligand>
        <name>dTDP-4-dehydro-6-deoxy-alpha-D-glucose</name>
        <dbReference type="ChEBI" id="CHEBI:57649"/>
        <label>2</label>
    </ligand>
</feature>
<sequence>MERHAATGLLRKPDGTLPHRLARSAATLDGATPNSELADWIAERNAAHRHEVTRIRFDQLRQWHFDPAGGDLRHDSGRFFRVQGLSVRTDYGHVRHWTQPIINQPEIGILGILVREVDGVLHCLMQAKSEPGNVNGVQLSPTVQATKSNYTRVHGGKPVPYLDFFRDPPPEQVLADVLQSEQGSWFYRKRNRNMVVEVTDDPRFDDGAELPEDFRWLTLGQLHALLRVDNLVNMDARTVLSCMPAPAPAPFGEPSTDLADAVARSAQPTAGGLHTTTEVMSWITSRQAAHYVDTTAVPLHEVRGWRRTDAEISHELGLYFSIVAVDITTNGREVASWSQPLVRPFGTGVVALLVKRVEGVLHALVNARVEPGYLDVVELAPTVQCTPENYDHLPPGDHPPFLDVVRASTPEQVLFSTQLSEEGGRFYHAHSEYQIIEVAPDFPDAGLADFRWLTVHQLNELLRHSHYVNVQARSLLACLRGLR</sequence>
<feature type="binding site" description="from pocket B" evidence="1">
    <location>
        <position position="305"/>
    </location>
    <ligand>
        <name>dTDP-4-dehydro-6-deoxy-alpha-D-glucose</name>
        <dbReference type="ChEBI" id="CHEBI:57649"/>
        <label>2</label>
    </ligand>
</feature>
<dbReference type="EMBL" id="MKQR01000009">
    <property type="protein sequence ID" value="OLR93793.1"/>
    <property type="molecule type" value="Genomic_DNA"/>
</dbReference>
<feature type="binding site" description="from pocket B" evidence="1">
    <location>
        <position position="184"/>
    </location>
    <ligand>
        <name>dTDP-4-dehydro-6-deoxy-alpha-D-glucose</name>
        <dbReference type="ChEBI" id="CHEBI:57649"/>
        <label>2</label>
    </ligand>
</feature>
<dbReference type="STRING" id="1193682.BJP25_16260"/>
<dbReference type="AlphaFoldDB" id="A0A1Q9LP62"/>
<proteinExistence type="predicted"/>
<feature type="binding site" description="from pocket A" evidence="1">
    <location>
        <position position="63"/>
    </location>
    <ligand>
        <name>dTDP-4-dehydro-6-deoxy-alpha-D-glucose</name>
        <dbReference type="ChEBI" id="CHEBI:57649"/>
        <label>1</label>
    </ligand>
</feature>
<evidence type="ECO:0000313" key="4">
    <source>
        <dbReference type="Proteomes" id="UP000186040"/>
    </source>
</evidence>
<feature type="binding site" description="from pocket A" evidence="1">
    <location>
        <position position="235"/>
    </location>
    <ligand>
        <name>dTDP-4-dehydro-6-deoxy-alpha-D-glucose</name>
        <dbReference type="ChEBI" id="CHEBI:57649"/>
        <label>1</label>
    </ligand>
</feature>
<dbReference type="Gene3D" id="3.90.79.40">
    <property type="entry name" value="EvaA sugar 2,3-dehydratase subunit"/>
    <property type="match status" value="2"/>
</dbReference>
<evidence type="ECO:0000259" key="2">
    <source>
        <dbReference type="Pfam" id="PF03559"/>
    </source>
</evidence>
<feature type="binding site" description="from pocket A" evidence="1">
    <location>
        <begin position="146"/>
        <end position="150"/>
    </location>
    <ligand>
        <name>dTDP-4-dehydro-6-deoxy-alpha-D-glucose</name>
        <dbReference type="ChEBI" id="CHEBI:57649"/>
        <label>1</label>
    </ligand>
</feature>
<organism evidence="3 4">
    <name type="scientific">Actinokineospora bangkokensis</name>
    <dbReference type="NCBI Taxonomy" id="1193682"/>
    <lineage>
        <taxon>Bacteria</taxon>
        <taxon>Bacillati</taxon>
        <taxon>Actinomycetota</taxon>
        <taxon>Actinomycetes</taxon>
        <taxon>Pseudonocardiales</taxon>
        <taxon>Pseudonocardiaceae</taxon>
        <taxon>Actinokineospora</taxon>
    </lineage>
</organism>
<gene>
    <name evidence="3" type="ORF">BJP25_16260</name>
</gene>
<reference evidence="3 4" key="1">
    <citation type="submission" date="2016-10" db="EMBL/GenBank/DDBJ databases">
        <title>The Draft Genome Sequence of Actinokineospora bangkokensis 44EHWT reveals the biosynthetic pathway of antifungal compounds Thailandins with unusual extender unit butylmalonyl-CoA.</title>
        <authorList>
            <person name="Greule A."/>
            <person name="Intra B."/>
            <person name="Flemming S."/>
            <person name="Rommel M.G."/>
            <person name="Panbangred W."/>
            <person name="Bechthold A."/>
        </authorList>
    </citation>
    <scope>NUCLEOTIDE SEQUENCE [LARGE SCALE GENOMIC DNA]</scope>
    <source>
        <strain evidence="3 4">44EHW</strain>
    </source>
</reference>
<feature type="domain" description="dTDP-4-dehydro-6-deoxy-alpha-D-glucopyranose 2,3-dehydratase" evidence="2">
    <location>
        <begin position="277"/>
        <end position="479"/>
    </location>
</feature>
<feature type="binding site" description="from pocket B" evidence="1">
    <location>
        <begin position="389"/>
        <end position="390"/>
    </location>
    <ligand>
        <name>dTDP-4-dehydro-6-deoxy-alpha-D-glucose</name>
        <dbReference type="ChEBI" id="CHEBI:57649"/>
        <label>2</label>
    </ligand>
</feature>
<protein>
    <submittedName>
        <fullName evidence="3">NDP-hexose 2,3-dehydratase</fullName>
    </submittedName>
</protein>